<evidence type="ECO:0000256" key="1">
    <source>
        <dbReference type="ARBA" id="ARBA00004651"/>
    </source>
</evidence>
<evidence type="ECO:0000313" key="11">
    <source>
        <dbReference type="EMBL" id="PWA27491.1"/>
    </source>
</evidence>
<sequence>MVCVFKGASQAGNIFLILFIFLTRVSNIKSFELFLLGLASFNLEEIVSINVYDVIILDTVFSTAGDWWCRLLKFMITFGEIASILFTVVICIFRYQKLRDVDHRGSLPICLDSIASAWMLSGVCVTLSTLLSLPMFAITFRESVENVTENRGGCPTDFFQCGENYCPILNCVYKYLIMLLCHLLPLIIVTVTSCLTIVVLLGRTNTVTPANDIISPDHHPGKSHGFYRSTVAVVAAMGLFQIDWTLYLILQWTFSPKVFTPRQNEGTSGVVQREKIAHWLLELYRFAESATS</sequence>
<dbReference type="SUPFAM" id="SSF81321">
    <property type="entry name" value="Family A G protein-coupled receptor-like"/>
    <property type="match status" value="1"/>
</dbReference>
<keyword evidence="12" id="KW-1185">Reference proteome</keyword>
<name>A0A315VVR9_GAMAF</name>
<keyword evidence="7" id="KW-0675">Receptor</keyword>
<evidence type="ECO:0000259" key="10">
    <source>
        <dbReference type="PROSITE" id="PS50262"/>
    </source>
</evidence>
<accession>A0A315VVR9</accession>
<dbReference type="GO" id="GO:0005886">
    <property type="term" value="C:plasma membrane"/>
    <property type="evidence" value="ECO:0007669"/>
    <property type="project" value="UniProtKB-SubCell"/>
</dbReference>
<protein>
    <recommendedName>
        <fullName evidence="10">G-protein coupled receptors family 1 profile domain-containing protein</fullName>
    </recommendedName>
</protein>
<dbReference type="Pfam" id="PF00001">
    <property type="entry name" value="7tm_1"/>
    <property type="match status" value="1"/>
</dbReference>
<evidence type="ECO:0000256" key="8">
    <source>
        <dbReference type="ARBA" id="ARBA00023224"/>
    </source>
</evidence>
<comment type="caution">
    <text evidence="11">The sequence shown here is derived from an EMBL/GenBank/DDBJ whole genome shotgun (WGS) entry which is preliminary data.</text>
</comment>
<keyword evidence="5" id="KW-0297">G-protein coupled receptor</keyword>
<dbReference type="Proteomes" id="UP000250572">
    <property type="component" value="Unassembled WGS sequence"/>
</dbReference>
<feature type="transmembrane region" description="Helical" evidence="9">
    <location>
        <begin position="175"/>
        <end position="201"/>
    </location>
</feature>
<evidence type="ECO:0000256" key="3">
    <source>
        <dbReference type="ARBA" id="ARBA00022692"/>
    </source>
</evidence>
<proteinExistence type="predicted"/>
<evidence type="ECO:0000256" key="9">
    <source>
        <dbReference type="SAM" id="Phobius"/>
    </source>
</evidence>
<dbReference type="Gene3D" id="1.20.1070.10">
    <property type="entry name" value="Rhodopsin 7-helix transmembrane proteins"/>
    <property type="match status" value="1"/>
</dbReference>
<dbReference type="InterPro" id="IPR017452">
    <property type="entry name" value="GPCR_Rhodpsn_7TM"/>
</dbReference>
<dbReference type="GO" id="GO:0008528">
    <property type="term" value="F:G protein-coupled peptide receptor activity"/>
    <property type="evidence" value="ECO:0007669"/>
    <property type="project" value="TreeGrafter"/>
</dbReference>
<keyword evidence="8" id="KW-0807">Transducer</keyword>
<evidence type="ECO:0000256" key="5">
    <source>
        <dbReference type="ARBA" id="ARBA00023040"/>
    </source>
</evidence>
<evidence type="ECO:0000256" key="6">
    <source>
        <dbReference type="ARBA" id="ARBA00023136"/>
    </source>
</evidence>
<feature type="transmembrane region" description="Helical" evidence="9">
    <location>
        <begin position="71"/>
        <end position="95"/>
    </location>
</feature>
<dbReference type="AlphaFoldDB" id="A0A315VVR9"/>
<evidence type="ECO:0000256" key="2">
    <source>
        <dbReference type="ARBA" id="ARBA00022475"/>
    </source>
</evidence>
<keyword evidence="4 9" id="KW-1133">Transmembrane helix</keyword>
<dbReference type="GO" id="GO:0007218">
    <property type="term" value="P:neuropeptide signaling pathway"/>
    <property type="evidence" value="ECO:0007669"/>
    <property type="project" value="TreeGrafter"/>
</dbReference>
<comment type="subcellular location">
    <subcellularLocation>
        <location evidence="1">Cell membrane</location>
        <topology evidence="1">Multi-pass membrane protein</topology>
    </subcellularLocation>
</comment>
<feature type="transmembrane region" description="Helical" evidence="9">
    <location>
        <begin position="7"/>
        <end position="26"/>
    </location>
</feature>
<evidence type="ECO:0000313" key="12">
    <source>
        <dbReference type="Proteomes" id="UP000250572"/>
    </source>
</evidence>
<reference evidence="11 12" key="1">
    <citation type="journal article" date="2018" name="G3 (Bethesda)">
        <title>A High-Quality Reference Genome for the Invasive Mosquitofish Gambusia affinis Using a Chicago Library.</title>
        <authorList>
            <person name="Hoffberg S.L."/>
            <person name="Troendle N.J."/>
            <person name="Glenn T.C."/>
            <person name="Mahmud O."/>
            <person name="Louha S."/>
            <person name="Chalopin D."/>
            <person name="Bennetzen J.L."/>
            <person name="Mauricio R."/>
        </authorList>
    </citation>
    <scope>NUCLEOTIDE SEQUENCE [LARGE SCALE GENOMIC DNA]</scope>
    <source>
        <strain evidence="11">NE01/NJP1002.9</strain>
        <tissue evidence="11">Muscle</tissue>
    </source>
</reference>
<gene>
    <name evidence="11" type="ORF">CCH79_00000160</name>
</gene>
<keyword evidence="2" id="KW-1003">Cell membrane</keyword>
<dbReference type="PROSITE" id="PS50262">
    <property type="entry name" value="G_PROTEIN_RECEP_F1_2"/>
    <property type="match status" value="1"/>
</dbReference>
<evidence type="ECO:0000256" key="7">
    <source>
        <dbReference type="ARBA" id="ARBA00023170"/>
    </source>
</evidence>
<feature type="domain" description="G-protein coupled receptors family 1 profile" evidence="10">
    <location>
        <begin position="12"/>
        <end position="250"/>
    </location>
</feature>
<organism evidence="11 12">
    <name type="scientific">Gambusia affinis</name>
    <name type="common">Western mosquitofish</name>
    <name type="synonym">Heterandria affinis</name>
    <dbReference type="NCBI Taxonomy" id="33528"/>
    <lineage>
        <taxon>Eukaryota</taxon>
        <taxon>Metazoa</taxon>
        <taxon>Chordata</taxon>
        <taxon>Craniata</taxon>
        <taxon>Vertebrata</taxon>
        <taxon>Euteleostomi</taxon>
        <taxon>Actinopterygii</taxon>
        <taxon>Neopterygii</taxon>
        <taxon>Teleostei</taxon>
        <taxon>Neoteleostei</taxon>
        <taxon>Acanthomorphata</taxon>
        <taxon>Ovalentaria</taxon>
        <taxon>Atherinomorphae</taxon>
        <taxon>Cyprinodontiformes</taxon>
        <taxon>Poeciliidae</taxon>
        <taxon>Poeciliinae</taxon>
        <taxon>Gambusia</taxon>
    </lineage>
</organism>
<dbReference type="InterPro" id="IPR000276">
    <property type="entry name" value="GPCR_Rhodpsn"/>
</dbReference>
<dbReference type="PANTHER" id="PTHR24230">
    <property type="entry name" value="G-PROTEIN COUPLED RECEPTOR"/>
    <property type="match status" value="1"/>
</dbReference>
<feature type="transmembrane region" description="Helical" evidence="9">
    <location>
        <begin position="226"/>
        <end position="250"/>
    </location>
</feature>
<feature type="transmembrane region" description="Helical" evidence="9">
    <location>
        <begin position="115"/>
        <end position="138"/>
    </location>
</feature>
<evidence type="ECO:0000256" key="4">
    <source>
        <dbReference type="ARBA" id="ARBA00022989"/>
    </source>
</evidence>
<keyword evidence="6 9" id="KW-0472">Membrane</keyword>
<keyword evidence="3 9" id="KW-0812">Transmembrane</keyword>
<dbReference type="EMBL" id="NHOQ01001000">
    <property type="protein sequence ID" value="PWA27491.1"/>
    <property type="molecule type" value="Genomic_DNA"/>
</dbReference>